<dbReference type="OrthoDB" id="45518at2759"/>
<organism evidence="4 5">
    <name type="scientific">Calocera viscosa (strain TUFC12733)</name>
    <dbReference type="NCBI Taxonomy" id="1330018"/>
    <lineage>
        <taxon>Eukaryota</taxon>
        <taxon>Fungi</taxon>
        <taxon>Dikarya</taxon>
        <taxon>Basidiomycota</taxon>
        <taxon>Agaricomycotina</taxon>
        <taxon>Dacrymycetes</taxon>
        <taxon>Dacrymycetales</taxon>
        <taxon>Dacrymycetaceae</taxon>
        <taxon>Calocera</taxon>
    </lineage>
</organism>
<feature type="domain" description="Phosducin" evidence="3">
    <location>
        <begin position="59"/>
        <end position="183"/>
    </location>
</feature>
<dbReference type="PANTHER" id="PTHR45809:SF3">
    <property type="entry name" value="VIRAL IAP-ASSOCIATED FACTOR HOMOLOG"/>
    <property type="match status" value="1"/>
</dbReference>
<evidence type="ECO:0000313" key="4">
    <source>
        <dbReference type="EMBL" id="KZO95255.1"/>
    </source>
</evidence>
<evidence type="ECO:0000313" key="5">
    <source>
        <dbReference type="Proteomes" id="UP000076738"/>
    </source>
</evidence>
<evidence type="ECO:0000256" key="1">
    <source>
        <dbReference type="ARBA" id="ARBA00009686"/>
    </source>
</evidence>
<protein>
    <submittedName>
        <fullName evidence="4">Thioredoxin-like protein</fullName>
    </submittedName>
</protein>
<feature type="compositionally biased region" description="Acidic residues" evidence="2">
    <location>
        <begin position="1"/>
        <end position="11"/>
    </location>
</feature>
<feature type="region of interest" description="Disordered" evidence="2">
    <location>
        <begin position="1"/>
        <end position="48"/>
    </location>
</feature>
<name>A0A167L266_CALVF</name>
<dbReference type="GO" id="GO:0006457">
    <property type="term" value="P:protein folding"/>
    <property type="evidence" value="ECO:0007669"/>
    <property type="project" value="TreeGrafter"/>
</dbReference>
<evidence type="ECO:0000259" key="3">
    <source>
        <dbReference type="Pfam" id="PF02114"/>
    </source>
</evidence>
<proteinExistence type="inferred from homology"/>
<sequence length="202" mass="22428">MALNPDEDTEFNDALRKHGILPPKAASPRTPSPEPGPSFTEQLDDIDVDELDELADDANDSETERFMRQYQRQRMSAMRADAGGARFGTIKPIGRDDYTRDITDASKVDDEGEGSGTGVVAFLYKDSIPASVRLGDQLTELARRHPHTKFVSIVGDRCIPNYPDRNIPTLLMYRKGEMTNQIVAWGVAHERTIEGEPPSLSP</sequence>
<dbReference type="STRING" id="1330018.A0A167L266"/>
<dbReference type="InterPro" id="IPR051498">
    <property type="entry name" value="Phosducin-like_chap/apop_reg"/>
</dbReference>
<dbReference type="InterPro" id="IPR024253">
    <property type="entry name" value="Phosducin_thioredoxin-like_dom"/>
</dbReference>
<dbReference type="SUPFAM" id="SSF52833">
    <property type="entry name" value="Thioredoxin-like"/>
    <property type="match status" value="1"/>
</dbReference>
<dbReference type="GO" id="GO:0005737">
    <property type="term" value="C:cytoplasm"/>
    <property type="evidence" value="ECO:0007669"/>
    <property type="project" value="TreeGrafter"/>
</dbReference>
<keyword evidence="5" id="KW-1185">Reference proteome</keyword>
<comment type="similarity">
    <text evidence="1">Belongs to the phosducin family.</text>
</comment>
<dbReference type="Gene3D" id="3.40.30.10">
    <property type="entry name" value="Glutaredoxin"/>
    <property type="match status" value="1"/>
</dbReference>
<reference evidence="4 5" key="1">
    <citation type="journal article" date="2016" name="Mol. Biol. Evol.">
        <title>Comparative Genomics of Early-Diverging Mushroom-Forming Fungi Provides Insights into the Origins of Lignocellulose Decay Capabilities.</title>
        <authorList>
            <person name="Nagy L.G."/>
            <person name="Riley R."/>
            <person name="Tritt A."/>
            <person name="Adam C."/>
            <person name="Daum C."/>
            <person name="Floudas D."/>
            <person name="Sun H."/>
            <person name="Yadav J.S."/>
            <person name="Pangilinan J."/>
            <person name="Larsson K.H."/>
            <person name="Matsuura K."/>
            <person name="Barry K."/>
            <person name="Labutti K."/>
            <person name="Kuo R."/>
            <person name="Ohm R.A."/>
            <person name="Bhattacharya S.S."/>
            <person name="Shirouzu T."/>
            <person name="Yoshinaga Y."/>
            <person name="Martin F.M."/>
            <person name="Grigoriev I.V."/>
            <person name="Hibbett D.S."/>
        </authorList>
    </citation>
    <scope>NUCLEOTIDE SEQUENCE [LARGE SCALE GENOMIC DNA]</scope>
    <source>
        <strain evidence="4 5">TUFC12733</strain>
    </source>
</reference>
<dbReference type="PANTHER" id="PTHR45809">
    <property type="entry name" value="VIRAL IAP-ASSOCIATED FACTOR HOMOLOG"/>
    <property type="match status" value="1"/>
</dbReference>
<accession>A0A167L266</accession>
<dbReference type="Pfam" id="PF02114">
    <property type="entry name" value="Phosducin"/>
    <property type="match status" value="1"/>
</dbReference>
<dbReference type="InterPro" id="IPR036249">
    <property type="entry name" value="Thioredoxin-like_sf"/>
</dbReference>
<dbReference type="Proteomes" id="UP000076738">
    <property type="component" value="Unassembled WGS sequence"/>
</dbReference>
<gene>
    <name evidence="4" type="ORF">CALVIDRAFT_538404</name>
</gene>
<dbReference type="AlphaFoldDB" id="A0A167L266"/>
<evidence type="ECO:0000256" key="2">
    <source>
        <dbReference type="SAM" id="MobiDB-lite"/>
    </source>
</evidence>
<dbReference type="EMBL" id="KV417290">
    <property type="protein sequence ID" value="KZO95255.1"/>
    <property type="molecule type" value="Genomic_DNA"/>
</dbReference>